<evidence type="ECO:0000256" key="2">
    <source>
        <dbReference type="ARBA" id="ARBA00012438"/>
    </source>
</evidence>
<dbReference type="CDD" id="cd00082">
    <property type="entry name" value="HisKA"/>
    <property type="match status" value="1"/>
</dbReference>
<evidence type="ECO:0000313" key="10">
    <source>
        <dbReference type="EMBL" id="AZV77676.1"/>
    </source>
</evidence>
<dbReference type="EMBL" id="CP033219">
    <property type="protein sequence ID" value="AZV77676.1"/>
    <property type="molecule type" value="Genomic_DNA"/>
</dbReference>
<protein>
    <recommendedName>
        <fullName evidence="2">histidine kinase</fullName>
        <ecNumber evidence="2">2.7.13.3</ecNumber>
    </recommendedName>
</protein>
<dbReference type="Proteomes" id="UP000283063">
    <property type="component" value="Chromosome"/>
</dbReference>
<dbReference type="InterPro" id="IPR036890">
    <property type="entry name" value="HATPase_C_sf"/>
</dbReference>
<feature type="transmembrane region" description="Helical" evidence="5">
    <location>
        <begin position="133"/>
        <end position="159"/>
    </location>
</feature>
<dbReference type="InterPro" id="IPR033425">
    <property type="entry name" value="MASE3"/>
</dbReference>
<dbReference type="InterPro" id="IPR001610">
    <property type="entry name" value="PAC"/>
</dbReference>
<dbReference type="Gene3D" id="1.10.287.130">
    <property type="match status" value="1"/>
</dbReference>
<gene>
    <name evidence="10" type="ORF">EBB79_07070</name>
</gene>
<dbReference type="InterPro" id="IPR001789">
    <property type="entry name" value="Sig_transdc_resp-reg_receiver"/>
</dbReference>
<dbReference type="SUPFAM" id="SSF55785">
    <property type="entry name" value="PYP-like sensor domain (PAS domain)"/>
    <property type="match status" value="1"/>
</dbReference>
<dbReference type="InterPro" id="IPR013656">
    <property type="entry name" value="PAS_4"/>
</dbReference>
<feature type="transmembrane region" description="Helical" evidence="5">
    <location>
        <begin position="200"/>
        <end position="219"/>
    </location>
</feature>
<dbReference type="CDD" id="cd18161">
    <property type="entry name" value="REC_hyHK_blue-like"/>
    <property type="match status" value="1"/>
</dbReference>
<evidence type="ECO:0000256" key="5">
    <source>
        <dbReference type="SAM" id="Phobius"/>
    </source>
</evidence>
<feature type="transmembrane region" description="Helical" evidence="5">
    <location>
        <begin position="171"/>
        <end position="188"/>
    </location>
</feature>
<evidence type="ECO:0000256" key="4">
    <source>
        <dbReference type="PROSITE-ProRule" id="PRU00169"/>
    </source>
</evidence>
<dbReference type="SMART" id="SM00086">
    <property type="entry name" value="PAC"/>
    <property type="match status" value="1"/>
</dbReference>
<dbReference type="InterPro" id="IPR005467">
    <property type="entry name" value="His_kinase_dom"/>
</dbReference>
<dbReference type="AlphaFoldDB" id="A0A3T0N0Z0"/>
<evidence type="ECO:0000259" key="6">
    <source>
        <dbReference type="PROSITE" id="PS50109"/>
    </source>
</evidence>
<dbReference type="InterPro" id="IPR000014">
    <property type="entry name" value="PAS"/>
</dbReference>
<dbReference type="Gene3D" id="3.40.50.2300">
    <property type="match status" value="1"/>
</dbReference>
<dbReference type="InterPro" id="IPR011006">
    <property type="entry name" value="CheY-like_superfamily"/>
</dbReference>
<dbReference type="SUPFAM" id="SSF55874">
    <property type="entry name" value="ATPase domain of HSP90 chaperone/DNA topoisomerase II/histidine kinase"/>
    <property type="match status" value="1"/>
</dbReference>
<dbReference type="SMART" id="SM00091">
    <property type="entry name" value="PAS"/>
    <property type="match status" value="1"/>
</dbReference>
<dbReference type="PRINTS" id="PR00344">
    <property type="entry name" value="BCTRLSENSOR"/>
</dbReference>
<dbReference type="Gene3D" id="3.30.450.20">
    <property type="entry name" value="PAS domain"/>
    <property type="match status" value="1"/>
</dbReference>
<dbReference type="SMART" id="SM00387">
    <property type="entry name" value="HATPase_c"/>
    <property type="match status" value="1"/>
</dbReference>
<dbReference type="SUPFAM" id="SSF47384">
    <property type="entry name" value="Homodimeric domain of signal transducing histidine kinase"/>
    <property type="match status" value="1"/>
</dbReference>
<feature type="transmembrane region" description="Helical" evidence="5">
    <location>
        <begin position="68"/>
        <end position="93"/>
    </location>
</feature>
<feature type="transmembrane region" description="Helical" evidence="5">
    <location>
        <begin position="105"/>
        <end position="126"/>
    </location>
</feature>
<evidence type="ECO:0000259" key="8">
    <source>
        <dbReference type="PROSITE" id="PS50112"/>
    </source>
</evidence>
<dbReference type="NCBIfam" id="TIGR00229">
    <property type="entry name" value="sensory_box"/>
    <property type="match status" value="1"/>
</dbReference>
<keyword evidence="5" id="KW-1133">Transmembrane helix</keyword>
<name>A0A3T0N0Z0_9RHOB</name>
<dbReference type="InterPro" id="IPR035965">
    <property type="entry name" value="PAS-like_dom_sf"/>
</dbReference>
<evidence type="ECO:0000256" key="1">
    <source>
        <dbReference type="ARBA" id="ARBA00000085"/>
    </source>
</evidence>
<evidence type="ECO:0000256" key="3">
    <source>
        <dbReference type="ARBA" id="ARBA00022553"/>
    </source>
</evidence>
<dbReference type="PROSITE" id="PS50112">
    <property type="entry name" value="PAS"/>
    <property type="match status" value="1"/>
</dbReference>
<keyword evidence="11" id="KW-1185">Reference proteome</keyword>
<dbReference type="Pfam" id="PF00072">
    <property type="entry name" value="Response_reg"/>
    <property type="match status" value="1"/>
</dbReference>
<feature type="domain" description="Response regulatory" evidence="7">
    <location>
        <begin position="644"/>
        <end position="760"/>
    </location>
</feature>
<dbReference type="PANTHER" id="PTHR43065:SF49">
    <property type="entry name" value="HISTIDINE KINASE"/>
    <property type="match status" value="1"/>
</dbReference>
<dbReference type="InterPro" id="IPR003594">
    <property type="entry name" value="HATPase_dom"/>
</dbReference>
<dbReference type="Pfam" id="PF02518">
    <property type="entry name" value="HATPase_c"/>
    <property type="match status" value="1"/>
</dbReference>
<evidence type="ECO:0000259" key="9">
    <source>
        <dbReference type="PROSITE" id="PS50113"/>
    </source>
</evidence>
<organism evidence="10 11">
    <name type="scientific">Parasedimentitalea marina</name>
    <dbReference type="NCBI Taxonomy" id="2483033"/>
    <lineage>
        <taxon>Bacteria</taxon>
        <taxon>Pseudomonadati</taxon>
        <taxon>Pseudomonadota</taxon>
        <taxon>Alphaproteobacteria</taxon>
        <taxon>Rhodobacterales</taxon>
        <taxon>Paracoccaceae</taxon>
        <taxon>Parasedimentitalea</taxon>
    </lineage>
</organism>
<feature type="transmembrane region" description="Helical" evidence="5">
    <location>
        <begin position="16"/>
        <end position="35"/>
    </location>
</feature>
<reference evidence="10 11" key="1">
    <citation type="submission" date="2018-10" db="EMBL/GenBank/DDBJ databases">
        <title>Parasedimentitalea marina sp. nov., a psychrophilic bacterium isolated from deep seawater of the New Britain Trench.</title>
        <authorList>
            <person name="Cao J."/>
        </authorList>
    </citation>
    <scope>NUCLEOTIDE SEQUENCE [LARGE SCALE GENOMIC DNA]</scope>
    <source>
        <strain evidence="10 11">W43</strain>
    </source>
</reference>
<feature type="transmembrane region" description="Helical" evidence="5">
    <location>
        <begin position="225"/>
        <end position="251"/>
    </location>
</feature>
<dbReference type="EC" id="2.7.13.3" evidence="2"/>
<dbReference type="SUPFAM" id="SSF52172">
    <property type="entry name" value="CheY-like"/>
    <property type="match status" value="1"/>
</dbReference>
<dbReference type="Pfam" id="PF17159">
    <property type="entry name" value="MASE3"/>
    <property type="match status" value="1"/>
</dbReference>
<keyword evidence="5" id="KW-0472">Membrane</keyword>
<evidence type="ECO:0000259" key="7">
    <source>
        <dbReference type="PROSITE" id="PS50110"/>
    </source>
</evidence>
<dbReference type="InterPro" id="IPR004358">
    <property type="entry name" value="Sig_transdc_His_kin-like_C"/>
</dbReference>
<dbReference type="Gene3D" id="3.30.565.10">
    <property type="entry name" value="Histidine kinase-like ATPase, C-terminal domain"/>
    <property type="match status" value="1"/>
</dbReference>
<dbReference type="PANTHER" id="PTHR43065">
    <property type="entry name" value="SENSOR HISTIDINE KINASE"/>
    <property type="match status" value="1"/>
</dbReference>
<dbReference type="InterPro" id="IPR003661">
    <property type="entry name" value="HisK_dim/P_dom"/>
</dbReference>
<dbReference type="Pfam" id="PF08448">
    <property type="entry name" value="PAS_4"/>
    <property type="match status" value="1"/>
</dbReference>
<dbReference type="CDD" id="cd00130">
    <property type="entry name" value="PAS"/>
    <property type="match status" value="1"/>
</dbReference>
<feature type="domain" description="Histidine kinase" evidence="6">
    <location>
        <begin position="400"/>
        <end position="623"/>
    </location>
</feature>
<dbReference type="OrthoDB" id="9796100at2"/>
<sequence>MVTNGDWIKYLAAKRLWIPPTIACIVLAVVSQYNFLAFHTLAELTTICISYVVFSLGWSTYGFSRNTFLIFFACGYFWVGSLDILHTFVFPGVDIFTEGNANLSLQFWIVSRYLEALLFLVAPFVLMRGNNPYAIFIAIGLTSVVFTTLISLGGFPITIIDGQGLTDFKIYSEYIIVLMLTIAVFGIYSQRNEIDTEELTLVVAAIMFTMFAEISFTLYDKILASHFVILGHLLKIYSFWFIFQAIVITNLRKPYANIKRAEENLSFHIRNTPLGCISWGRDFRITEWNKSAEKIFGYSAGEVIGRHASGTILPAGIIDEINKVFQLLLDNKGGIRSTNENLTKDGKTIICDWHNTPIVDENGEVSGIASLVHDLTDRKNLEDQLRHAQRMEAVGQLTGGVAHDFNNLLAIMLGSAEMLEDLAGDNTEAKEFTDNIKSAVFRGSSLTGRLLAFSRQAQLAPVSADVGELIDGLNDILQRSLGETVDLKIEDTAGLWPAMIDTHQFENALVNLVLNARDAMPQGGILTIEAANVTLDEANAGQYEEMRPGHYVEVVVSDTGAGIEPNIKSKVFEPFFTTKEVGKGSGLGLSMVFGFVKQSNGHITIYSEVDHGTSVKLYLPRSEDGFIETEQAHEDIKHTQGSGRILVVEDASDVRKISVAFLSDLGFDVIEAGNGAEAIGYLETGESFDLLFTDVVLPGGMNGAEIAEAARRLQPNIKVLYTSGYSENAVIHKLNLDRGMMLIRKPFLRAELLEKVNKVLSNEATDHYAPPS</sequence>
<dbReference type="InterPro" id="IPR036097">
    <property type="entry name" value="HisK_dim/P_sf"/>
</dbReference>
<feature type="transmembrane region" description="Helical" evidence="5">
    <location>
        <begin position="41"/>
        <end position="61"/>
    </location>
</feature>
<keyword evidence="5" id="KW-0812">Transmembrane</keyword>
<dbReference type="KEGG" id="sedi:EBB79_07070"/>
<feature type="modified residue" description="4-aspartylphosphate" evidence="4">
    <location>
        <position position="694"/>
    </location>
</feature>
<dbReference type="RefSeq" id="WP_127748233.1">
    <property type="nucleotide sequence ID" value="NZ_CP033219.1"/>
</dbReference>
<accession>A0A3T0N0Z0</accession>
<dbReference type="GO" id="GO:0000155">
    <property type="term" value="F:phosphorelay sensor kinase activity"/>
    <property type="evidence" value="ECO:0007669"/>
    <property type="project" value="InterPro"/>
</dbReference>
<dbReference type="SMART" id="SM00388">
    <property type="entry name" value="HisKA"/>
    <property type="match status" value="1"/>
</dbReference>
<dbReference type="PROSITE" id="PS50113">
    <property type="entry name" value="PAC"/>
    <property type="match status" value="1"/>
</dbReference>
<evidence type="ECO:0000313" key="11">
    <source>
        <dbReference type="Proteomes" id="UP000283063"/>
    </source>
</evidence>
<dbReference type="PROSITE" id="PS50110">
    <property type="entry name" value="RESPONSE_REGULATORY"/>
    <property type="match status" value="1"/>
</dbReference>
<feature type="domain" description="PAC" evidence="9">
    <location>
        <begin position="331"/>
        <end position="387"/>
    </location>
</feature>
<dbReference type="InterPro" id="IPR000700">
    <property type="entry name" value="PAS-assoc_C"/>
</dbReference>
<comment type="catalytic activity">
    <reaction evidence="1">
        <text>ATP + protein L-histidine = ADP + protein N-phospho-L-histidine.</text>
        <dbReference type="EC" id="2.7.13.3"/>
    </reaction>
</comment>
<keyword evidence="3 4" id="KW-0597">Phosphoprotein</keyword>
<dbReference type="PROSITE" id="PS50109">
    <property type="entry name" value="HIS_KIN"/>
    <property type="match status" value="1"/>
</dbReference>
<feature type="domain" description="PAS" evidence="8">
    <location>
        <begin position="261"/>
        <end position="332"/>
    </location>
</feature>
<dbReference type="SMART" id="SM00448">
    <property type="entry name" value="REC"/>
    <property type="match status" value="1"/>
</dbReference>
<proteinExistence type="predicted"/>
<dbReference type="Pfam" id="PF00512">
    <property type="entry name" value="HisKA"/>
    <property type="match status" value="1"/>
</dbReference>